<evidence type="ECO:0000313" key="1">
    <source>
        <dbReference type="EMBL" id="REL34823.1"/>
    </source>
</evidence>
<name>A0A3E0UE24_9GAMM</name>
<dbReference type="Proteomes" id="UP000256999">
    <property type="component" value="Unassembled WGS sequence"/>
</dbReference>
<proteinExistence type="predicted"/>
<comment type="caution">
    <text evidence="1">The sequence shown here is derived from an EMBL/GenBank/DDBJ whole genome shotgun (WGS) entry which is preliminary data.</text>
</comment>
<protein>
    <submittedName>
        <fullName evidence="1">Uncharacterized protein</fullName>
    </submittedName>
</protein>
<sequence length="92" mass="10337">MASQIEQIAKEAQQVANAFRLGYEGEASTLYIDFIDALTALLAAHSLTGNRVFNELFQVMIDAHKRGDKLFLADILQYEMPAILRQHIDESP</sequence>
<dbReference type="RefSeq" id="WP_115999498.1">
    <property type="nucleotide sequence ID" value="NZ_QUOV01000001.1"/>
</dbReference>
<accession>A0A3E0UE24</accession>
<dbReference type="EMBL" id="QUOV01000001">
    <property type="protein sequence ID" value="REL34823.1"/>
    <property type="molecule type" value="Genomic_DNA"/>
</dbReference>
<gene>
    <name evidence="1" type="ORF">DXX92_05310</name>
</gene>
<evidence type="ECO:0000313" key="2">
    <source>
        <dbReference type="Proteomes" id="UP000256999"/>
    </source>
</evidence>
<dbReference type="OrthoDB" id="5592031at2"/>
<organism evidence="1 2">
    <name type="scientific">Thalassotalea euphylliae</name>
    <dbReference type="NCBI Taxonomy" id="1655234"/>
    <lineage>
        <taxon>Bacteria</taxon>
        <taxon>Pseudomonadati</taxon>
        <taxon>Pseudomonadota</taxon>
        <taxon>Gammaproteobacteria</taxon>
        <taxon>Alteromonadales</taxon>
        <taxon>Colwelliaceae</taxon>
        <taxon>Thalassotalea</taxon>
    </lineage>
</organism>
<dbReference type="AlphaFoldDB" id="A0A3E0UE24"/>
<reference evidence="1 2" key="1">
    <citation type="submission" date="2018-08" db="EMBL/GenBank/DDBJ databases">
        <title>Thalassotalea euphylliae genome.</title>
        <authorList>
            <person name="Summers S."/>
            <person name="Rice S.A."/>
            <person name="Freckelton M.L."/>
            <person name="Nedved B.T."/>
            <person name="Hadfield M.G."/>
        </authorList>
    </citation>
    <scope>NUCLEOTIDE SEQUENCE [LARGE SCALE GENOMIC DNA]</scope>
    <source>
        <strain evidence="1 2">H2</strain>
    </source>
</reference>